<evidence type="ECO:0000313" key="2">
    <source>
        <dbReference type="EMBL" id="KAF9470722.1"/>
    </source>
</evidence>
<protein>
    <submittedName>
        <fullName evidence="2">Uncharacterized protein</fullName>
    </submittedName>
</protein>
<dbReference type="EMBL" id="MU155867">
    <property type="protein sequence ID" value="KAF9470722.1"/>
    <property type="molecule type" value="Genomic_DNA"/>
</dbReference>
<comment type="caution">
    <text evidence="2">The sequence shown here is derived from an EMBL/GenBank/DDBJ whole genome shotgun (WGS) entry which is preliminary data.</text>
</comment>
<dbReference type="AlphaFoldDB" id="A0A9P6CLJ2"/>
<feature type="compositionally biased region" description="Basic and acidic residues" evidence="1">
    <location>
        <begin position="133"/>
        <end position="171"/>
    </location>
</feature>
<name>A0A9P6CLJ2_9AGAR</name>
<organism evidence="2 3">
    <name type="scientific">Pholiota conissans</name>
    <dbReference type="NCBI Taxonomy" id="109636"/>
    <lineage>
        <taxon>Eukaryota</taxon>
        <taxon>Fungi</taxon>
        <taxon>Dikarya</taxon>
        <taxon>Basidiomycota</taxon>
        <taxon>Agaricomycotina</taxon>
        <taxon>Agaricomycetes</taxon>
        <taxon>Agaricomycetidae</taxon>
        <taxon>Agaricales</taxon>
        <taxon>Agaricineae</taxon>
        <taxon>Strophariaceae</taxon>
        <taxon>Pholiota</taxon>
    </lineage>
</organism>
<dbReference type="Proteomes" id="UP000807469">
    <property type="component" value="Unassembled WGS sequence"/>
</dbReference>
<feature type="region of interest" description="Disordered" evidence="1">
    <location>
        <begin position="133"/>
        <end position="190"/>
    </location>
</feature>
<evidence type="ECO:0000313" key="3">
    <source>
        <dbReference type="Proteomes" id="UP000807469"/>
    </source>
</evidence>
<reference evidence="2" key="1">
    <citation type="submission" date="2020-11" db="EMBL/GenBank/DDBJ databases">
        <authorList>
            <consortium name="DOE Joint Genome Institute"/>
            <person name="Ahrendt S."/>
            <person name="Riley R."/>
            <person name="Andreopoulos W."/>
            <person name="Labutti K."/>
            <person name="Pangilinan J."/>
            <person name="Ruiz-Duenas F.J."/>
            <person name="Barrasa J.M."/>
            <person name="Sanchez-Garcia M."/>
            <person name="Camarero S."/>
            <person name="Miyauchi S."/>
            <person name="Serrano A."/>
            <person name="Linde D."/>
            <person name="Babiker R."/>
            <person name="Drula E."/>
            <person name="Ayuso-Fernandez I."/>
            <person name="Pacheco R."/>
            <person name="Padilla G."/>
            <person name="Ferreira P."/>
            <person name="Barriuso J."/>
            <person name="Kellner H."/>
            <person name="Castanera R."/>
            <person name="Alfaro M."/>
            <person name="Ramirez L."/>
            <person name="Pisabarro A.G."/>
            <person name="Kuo A."/>
            <person name="Tritt A."/>
            <person name="Lipzen A."/>
            <person name="He G."/>
            <person name="Yan M."/>
            <person name="Ng V."/>
            <person name="Cullen D."/>
            <person name="Martin F."/>
            <person name="Rosso M.-N."/>
            <person name="Henrissat B."/>
            <person name="Hibbett D."/>
            <person name="Martinez A.T."/>
            <person name="Grigoriev I.V."/>
        </authorList>
    </citation>
    <scope>NUCLEOTIDE SEQUENCE</scope>
    <source>
        <strain evidence="2">CIRM-BRFM 674</strain>
    </source>
</reference>
<sequence length="190" mass="21363">MYAIYNYRSSSSSTSTMTMEFKLRFKSKSTIDLVDFVFHPLLHSPSFPSGAVCSSPRLRDVAGILATTRLDAGDTRRHVIIGDTLTTTPERMANNGEQQCPVTWEDEGGDAENRGGMRVSGWRTLGMVSNERHTTMTNDQRRGPRTRTDDQRPTTRTCDEWRTTTAKDRRPTTTYDGRTTGAGCWTNGQR</sequence>
<accession>A0A9P6CLJ2</accession>
<proteinExistence type="predicted"/>
<gene>
    <name evidence="2" type="ORF">BDN70DRAFT_901888</name>
</gene>
<keyword evidence="3" id="KW-1185">Reference proteome</keyword>
<evidence type="ECO:0000256" key="1">
    <source>
        <dbReference type="SAM" id="MobiDB-lite"/>
    </source>
</evidence>